<keyword evidence="2" id="KW-1185">Reference proteome</keyword>
<organism evidence="1">
    <name type="scientific">Oikopleura dioica</name>
    <name type="common">Tunicate</name>
    <dbReference type="NCBI Taxonomy" id="34765"/>
    <lineage>
        <taxon>Eukaryota</taxon>
        <taxon>Metazoa</taxon>
        <taxon>Chordata</taxon>
        <taxon>Tunicata</taxon>
        <taxon>Appendicularia</taxon>
        <taxon>Copelata</taxon>
        <taxon>Oikopleuridae</taxon>
        <taxon>Oikopleura</taxon>
    </lineage>
</organism>
<evidence type="ECO:0000313" key="2">
    <source>
        <dbReference type="Proteomes" id="UP000001307"/>
    </source>
</evidence>
<name>E4Y3R6_OIKDI</name>
<proteinExistence type="predicted"/>
<protein>
    <submittedName>
        <fullName evidence="1">Uncharacterized protein</fullName>
    </submittedName>
</protein>
<gene>
    <name evidence="1" type="ORF">GSOID_T00001630001</name>
</gene>
<dbReference type="InParanoid" id="E4Y3R6"/>
<dbReference type="Proteomes" id="UP000001307">
    <property type="component" value="Unassembled WGS sequence"/>
</dbReference>
<dbReference type="EMBL" id="FN654244">
    <property type="protein sequence ID" value="CBY16459.1"/>
    <property type="molecule type" value="Genomic_DNA"/>
</dbReference>
<accession>E4Y3R6</accession>
<evidence type="ECO:0000313" key="1">
    <source>
        <dbReference type="EMBL" id="CBY16459.1"/>
    </source>
</evidence>
<reference evidence="1" key="1">
    <citation type="journal article" date="2010" name="Science">
        <title>Plasticity of animal genome architecture unmasked by rapid evolution of a pelagic tunicate.</title>
        <authorList>
            <person name="Denoeud F."/>
            <person name="Henriet S."/>
            <person name="Mungpakdee S."/>
            <person name="Aury J.M."/>
            <person name="Da Silva C."/>
            <person name="Brinkmann H."/>
            <person name="Mikhaleva J."/>
            <person name="Olsen L.C."/>
            <person name="Jubin C."/>
            <person name="Canestro C."/>
            <person name="Bouquet J.M."/>
            <person name="Danks G."/>
            <person name="Poulain J."/>
            <person name="Campsteijn C."/>
            <person name="Adamski M."/>
            <person name="Cross I."/>
            <person name="Yadetie F."/>
            <person name="Muffato M."/>
            <person name="Louis A."/>
            <person name="Butcher S."/>
            <person name="Tsagkogeorga G."/>
            <person name="Konrad A."/>
            <person name="Singh S."/>
            <person name="Jensen M.F."/>
            <person name="Cong E.H."/>
            <person name="Eikeseth-Otteraa H."/>
            <person name="Noel B."/>
            <person name="Anthouard V."/>
            <person name="Porcel B.M."/>
            <person name="Kachouri-Lafond R."/>
            <person name="Nishino A."/>
            <person name="Ugolini M."/>
            <person name="Chourrout P."/>
            <person name="Nishida H."/>
            <person name="Aasland R."/>
            <person name="Huzurbazar S."/>
            <person name="Westhof E."/>
            <person name="Delsuc F."/>
            <person name="Lehrach H."/>
            <person name="Reinhardt R."/>
            <person name="Weissenbach J."/>
            <person name="Roy S.W."/>
            <person name="Artiguenave F."/>
            <person name="Postlethwait J.H."/>
            <person name="Manak J.R."/>
            <person name="Thompson E.M."/>
            <person name="Jaillon O."/>
            <person name="Du Pasquier L."/>
            <person name="Boudinot P."/>
            <person name="Liberles D.A."/>
            <person name="Volff J.N."/>
            <person name="Philippe H."/>
            <person name="Lenhard B."/>
            <person name="Roest Crollius H."/>
            <person name="Wincker P."/>
            <person name="Chourrout D."/>
        </authorList>
    </citation>
    <scope>NUCLEOTIDE SEQUENCE [LARGE SCALE GENOMIC DNA]</scope>
</reference>
<dbReference type="AlphaFoldDB" id="E4Y3R6"/>
<sequence length="55" mass="6347">ANLASWMKNHNQTMIYSGQDWTMKMMTSRSMRLSSSKLAKNNLTEMLDAFGDFLL</sequence>
<feature type="non-terminal residue" evidence="1">
    <location>
        <position position="1"/>
    </location>
</feature>